<dbReference type="Gene3D" id="2.130.10.10">
    <property type="entry name" value="YVTN repeat-like/Quinoprotein amine dehydrogenase"/>
    <property type="match status" value="1"/>
</dbReference>
<dbReference type="EMBL" id="BMKK01000003">
    <property type="protein sequence ID" value="GGD54886.1"/>
    <property type="molecule type" value="Genomic_DNA"/>
</dbReference>
<feature type="domain" description="PKD/Chitinase" evidence="2">
    <location>
        <begin position="810"/>
        <end position="891"/>
    </location>
</feature>
<evidence type="ECO:0000313" key="4">
    <source>
        <dbReference type="EMBL" id="GGD54886.1"/>
    </source>
</evidence>
<feature type="domain" description="Immunoglobulin" evidence="3">
    <location>
        <begin position="651"/>
        <end position="723"/>
    </location>
</feature>
<keyword evidence="5" id="KW-1185">Reference proteome</keyword>
<feature type="domain" description="Immunoglobulin" evidence="3">
    <location>
        <begin position="808"/>
        <end position="889"/>
    </location>
</feature>
<dbReference type="InterPro" id="IPR022409">
    <property type="entry name" value="PKD/Chitinase_dom"/>
</dbReference>
<feature type="domain" description="PKD/Chitinase" evidence="2">
    <location>
        <begin position="561"/>
        <end position="642"/>
    </location>
</feature>
<dbReference type="InterPro" id="IPR003599">
    <property type="entry name" value="Ig_sub"/>
</dbReference>
<protein>
    <recommendedName>
        <fullName evidence="6">Ig-like domain-containing protein</fullName>
    </recommendedName>
</protein>
<feature type="domain" description="Immunoglobulin" evidence="3">
    <location>
        <begin position="1057"/>
        <end position="1138"/>
    </location>
</feature>
<evidence type="ECO:0008006" key="6">
    <source>
        <dbReference type="Google" id="ProtNLM"/>
    </source>
</evidence>
<dbReference type="InterPro" id="IPR035986">
    <property type="entry name" value="PKD_dom_sf"/>
</dbReference>
<dbReference type="RefSeq" id="WP_188765808.1">
    <property type="nucleotide sequence ID" value="NZ_BMKK01000003.1"/>
</dbReference>
<dbReference type="Gene3D" id="2.60.40.10">
    <property type="entry name" value="Immunoglobulins"/>
    <property type="match status" value="10"/>
</dbReference>
<evidence type="ECO:0000259" key="2">
    <source>
        <dbReference type="SMART" id="SM00089"/>
    </source>
</evidence>
<dbReference type="SUPFAM" id="SSF110296">
    <property type="entry name" value="Oligoxyloglucan reducing end-specific cellobiohydrolase"/>
    <property type="match status" value="1"/>
</dbReference>
<dbReference type="InterPro" id="IPR055015">
    <property type="entry name" value="GCX_COOH"/>
</dbReference>
<name>A0A916YQS7_9BACT</name>
<dbReference type="SUPFAM" id="SSF49299">
    <property type="entry name" value="PKD domain"/>
    <property type="match status" value="7"/>
</dbReference>
<gene>
    <name evidence="4" type="ORF">GCM10011514_18830</name>
</gene>
<feature type="domain" description="PKD/Chitinase" evidence="2">
    <location>
        <begin position="1217"/>
        <end position="1294"/>
    </location>
</feature>
<comment type="caution">
    <text evidence="4">The sequence shown here is derived from an EMBL/GenBank/DDBJ whole genome shotgun (WGS) entry which is preliminary data.</text>
</comment>
<feature type="domain" description="Immunoglobulin" evidence="3">
    <location>
        <begin position="734"/>
        <end position="806"/>
    </location>
</feature>
<feature type="domain" description="PKD/Chitinase" evidence="2">
    <location>
        <begin position="1062"/>
        <end position="1140"/>
    </location>
</feature>
<feature type="domain" description="PKD/Chitinase" evidence="2">
    <location>
        <begin position="893"/>
        <end position="974"/>
    </location>
</feature>
<evidence type="ECO:0000256" key="1">
    <source>
        <dbReference type="SAM" id="SignalP"/>
    </source>
</evidence>
<feature type="signal peptide" evidence="1">
    <location>
        <begin position="1"/>
        <end position="21"/>
    </location>
</feature>
<organism evidence="4 5">
    <name type="scientific">Emticicia aquatilis</name>
    <dbReference type="NCBI Taxonomy" id="1537369"/>
    <lineage>
        <taxon>Bacteria</taxon>
        <taxon>Pseudomonadati</taxon>
        <taxon>Bacteroidota</taxon>
        <taxon>Cytophagia</taxon>
        <taxon>Cytophagales</taxon>
        <taxon>Leadbetterellaceae</taxon>
        <taxon>Emticicia</taxon>
    </lineage>
</organism>
<feature type="domain" description="PKD/Chitinase" evidence="2">
    <location>
        <begin position="976"/>
        <end position="1057"/>
    </location>
</feature>
<proteinExistence type="predicted"/>
<dbReference type="NCBIfam" id="NF045639">
    <property type="entry name" value="GCX_COOH"/>
    <property type="match status" value="1"/>
</dbReference>
<evidence type="ECO:0000313" key="5">
    <source>
        <dbReference type="Proteomes" id="UP000609064"/>
    </source>
</evidence>
<feature type="domain" description="Immunoglobulin" evidence="3">
    <location>
        <begin position="559"/>
        <end position="640"/>
    </location>
</feature>
<reference evidence="4" key="2">
    <citation type="submission" date="2020-09" db="EMBL/GenBank/DDBJ databases">
        <authorList>
            <person name="Sun Q."/>
            <person name="Zhou Y."/>
        </authorList>
    </citation>
    <scope>NUCLEOTIDE SEQUENCE</scope>
    <source>
        <strain evidence="4">CGMCC 1.15958</strain>
    </source>
</reference>
<evidence type="ECO:0000259" key="3">
    <source>
        <dbReference type="SMART" id="SM00409"/>
    </source>
</evidence>
<feature type="domain" description="PKD/Chitinase" evidence="2">
    <location>
        <begin position="478"/>
        <end position="559"/>
    </location>
</feature>
<dbReference type="SMART" id="SM00409">
    <property type="entry name" value="IG"/>
    <property type="match status" value="8"/>
</dbReference>
<feature type="domain" description="PKD/Chitinase" evidence="2">
    <location>
        <begin position="644"/>
        <end position="725"/>
    </location>
</feature>
<feature type="domain" description="Immunoglobulin" evidence="3">
    <location>
        <begin position="429"/>
        <end position="557"/>
    </location>
</feature>
<sequence>MKNKHLLYILLFLNSIILAKAQSNCVNTPSVSVNLTGLCAGKSELLTATPTNGGSTPFYTWKLNNAILPIFTNKTTEAGLSDNTINEVYVIGSNIYAATSIGLNISTNSGSTFTNRTKASNGLGNDLVNGLFVTATKIYAATAGGLSISDNNGTTFTNRTTANGLGSNIVNDVFVDGTNVYAATASGLSISIDGGASFTNKSMNSVRGVFVDGNNIYAATSAGLNVSTDAGANFILKTTVNGLGNNNINDVYKVGTRIYLATSGGLSISSDNGNSFINKTTANGLGNNNVSSVFAIGSFIYASTVGGLSLSNDNGTNFFINKTTTDGLGTNTLNDAFALGNNIYAATTGGLAIATINTLQVNDVKANDVYTVTMLPSTADCPTATATVSIYPLPIPNITTNSPVCTAMPLTLNATNERVNTGNTYSWAGPNAYTSTNQNLSFSATTVTLSGTYSVTVTDANGCTATTSKAATVNPLPIPTIGSNSPICTGFTLNLTSSNSRNTFGNSYAWTGPNTYTSANQNPFITNANTSMSGTYSVTITDANGCTATATTSTTVNPLPTPSVSNNSPICTGFTLNLTATNTRNVTGNSYSWTGPNAYASTIQNPSFTNATTALSGTYSVTITDLNGCTATATTSVTVNPLPIPSVSNNSPICTGFTLNLTATNTRNVTGNSYSWMGPNAYASTIQNPSFTNATTALSGTYSVTITDLNGCTATATTSVTVNPLPIPSVSNNSPICTGFTLNLTATNTRNETGNSYSWTGPNAYASTIQNPSFTNATTALSGTYSVTITDANGCTATATTSVTVNPLPIPSVSNNSPICTGFTLNLAATNTRNETGNAYSWTGPNAYASTIQNPSFTNATTALSGTYSVTITDANGCTATATTSVTVNPLPIPSVSNNSPICTGFTLNLTAENTRNTTGNAYSWTGPNSYASTIQNPSFTNATTALSGTYSVTITDANGCTATATTSVTVNPLPIPSVSNNSPICTGFTLNLTAENIRNATGNAYSWTGPNSYASTIQNPSFTNATTALSGTYSVTITDANGCTATATTSITVNPLPIPSVSNNSPICAEFGLTLNATNTRNETGNAYMWTGPNAYSSTIQNPSFANATTALSGTYSVTITDANGCTATATTNVIVKPKPPVPVISVPSQLVVCFPNTLTLTANGCTGTVTWSNNSTGSNITLSTIGTYSLSAICTIDGCVSESSSLITGLEIKVAPTAQASNNGPYIVGQTIKLTASNGPNYSWTGPNNFTSLVSSPTITNATLQNSGIYSVTVSINGCTATATTNVIVNNFAPCSPQRIVDYSYVKAGNPHQPLFPLSNGMVLQQIPEQSSILVTPVCPTINIESFEMKIVGPELNYLTVQNVSYFALFSNEEEDVFGRNFTPGDYTLTVTGYSQDDKNGAVVYGPIVTTFKVVGTLGTISMPTISSQSICAGSSIDVSFSTSGNFNQVSQFQVQLSDANGSFQNPTTIGTSNTTGTVSCFIPANIAEGTNYLIRVASANQTAVGNPTMSAVTVNPLNSNISQNISTGTVTNKATQTLSATNKIIAPANVSYQAGKAISLNAGFEAGSGSIFKAEIKGCN</sequence>
<accession>A0A916YQS7</accession>
<keyword evidence="1" id="KW-0732">Signal</keyword>
<dbReference type="InterPro" id="IPR013783">
    <property type="entry name" value="Ig-like_fold"/>
</dbReference>
<feature type="domain" description="PKD/Chitinase" evidence="2">
    <location>
        <begin position="727"/>
        <end position="808"/>
    </location>
</feature>
<feature type="domain" description="Immunoglobulin" evidence="3">
    <location>
        <begin position="1223"/>
        <end position="1292"/>
    </location>
</feature>
<dbReference type="Proteomes" id="UP000609064">
    <property type="component" value="Unassembled WGS sequence"/>
</dbReference>
<feature type="chain" id="PRO_5036790663" description="Ig-like domain-containing protein" evidence="1">
    <location>
        <begin position="22"/>
        <end position="1583"/>
    </location>
</feature>
<dbReference type="InterPro" id="IPR015943">
    <property type="entry name" value="WD40/YVTN_repeat-like_dom_sf"/>
</dbReference>
<feature type="domain" description="Immunoglobulin" evidence="3">
    <location>
        <begin position="900"/>
        <end position="972"/>
    </location>
</feature>
<reference evidence="4" key="1">
    <citation type="journal article" date="2014" name="Int. J. Syst. Evol. Microbiol.">
        <title>Complete genome sequence of Corynebacterium casei LMG S-19264T (=DSM 44701T), isolated from a smear-ripened cheese.</title>
        <authorList>
            <consortium name="US DOE Joint Genome Institute (JGI-PGF)"/>
            <person name="Walter F."/>
            <person name="Albersmeier A."/>
            <person name="Kalinowski J."/>
            <person name="Ruckert C."/>
        </authorList>
    </citation>
    <scope>NUCLEOTIDE SEQUENCE</scope>
    <source>
        <strain evidence="4">CGMCC 1.15958</strain>
    </source>
</reference>
<dbReference type="SMART" id="SM00089">
    <property type="entry name" value="PKD"/>
    <property type="match status" value="9"/>
</dbReference>